<sequence>MTSIGRVEQIPLTHIKLATENFDKKNFIAAGGFGMVYQGHSEQYGTIAVKRLIMYPGIVDYGQDQFQMEIQLLSAYKHENLVSLVGFCDQDGGKLLVYKYESNGSLDKHLQREDLNWIQRLQICLDAAKGLKYLHHDVGSQDTVVHRDVKTSNILLDENMKAKISDFGLSKISPTNVSSSFLFSNPCGTQGYMDPEYVTYGALSQKTDVYSFGIVLFEVLCGRPARVGEYKDRRQFLCILAPYHFRKHTLHEIIYSNLRDQLYPNSLRTFSTIAYRCLTKYIRDRPSMIQIVKQLRKALDEQLAAASGRPGIALRQGPSTFMDYMTQSGLMASSSSTFHSTLPSSSSQSWKHDVFLSFRGTDTRNNFVDHLYSALVQQGIGTYKDDVTLPRGETIDIALLTAIEKSQIAVIVFSENYADSKWCLQELAHIMKCKDERGLIIIPIFYHISPYELRHQKGKYGEALAKHVAHFDIKNQHGEYGKAITKSDVNKVESWRKALRDAAELAGLVANGPETFFIKRVVDTIVQKLLPSLLSTIGIKTRLEKIKSQIQVGFGGVHMVGIYGNWGSGKSTLASALYDKLHHEFEGCCFLKSVGRKSRKHGSQGLQRLQEKILSKVLNLRKSVVLGSIGEGISMMKSTLFETSALIVLDDVDHLIQLKMLAGSKDWFGEGSRIIITTRNRSLLEAHKVGIMYDMGMLNEEEALQLFSMHAFGANNRLVKGYGELSQKMVSKFVGHPSAIIRLGSILRGKDMSEWMRTLARLEDTTVDEVLELFRTGYDGVESYINYWLGFSDASVDKED</sequence>
<dbReference type="PROSITE" id="PS50104">
    <property type="entry name" value="TIR"/>
    <property type="match status" value="1"/>
</dbReference>
<evidence type="ECO:0000256" key="5">
    <source>
        <dbReference type="ARBA" id="ARBA00022679"/>
    </source>
</evidence>
<evidence type="ECO:0000259" key="12">
    <source>
        <dbReference type="PROSITE" id="PS50011"/>
    </source>
</evidence>
<protein>
    <recommendedName>
        <fullName evidence="2">non-specific serine/threonine protein kinase</fullName>
        <ecNumber evidence="2">2.7.11.1</ecNumber>
    </recommendedName>
</protein>
<dbReference type="InterPro" id="IPR035897">
    <property type="entry name" value="Toll_tir_struct_dom_sf"/>
</dbReference>
<dbReference type="FunFam" id="1.10.510.10:FF:001023">
    <property type="entry name" value="Os07g0541700 protein"/>
    <property type="match status" value="1"/>
</dbReference>
<evidence type="ECO:0000256" key="9">
    <source>
        <dbReference type="ARBA" id="ARBA00023027"/>
    </source>
</evidence>
<dbReference type="InterPro" id="IPR044974">
    <property type="entry name" value="Disease_R_plants"/>
</dbReference>
<comment type="catalytic activity">
    <reaction evidence="10">
        <text>L-threonyl-[protein] + ATP = O-phospho-L-threonyl-[protein] + ADP + H(+)</text>
        <dbReference type="Rhea" id="RHEA:46608"/>
        <dbReference type="Rhea" id="RHEA-COMP:11060"/>
        <dbReference type="Rhea" id="RHEA-COMP:11605"/>
        <dbReference type="ChEBI" id="CHEBI:15378"/>
        <dbReference type="ChEBI" id="CHEBI:30013"/>
        <dbReference type="ChEBI" id="CHEBI:30616"/>
        <dbReference type="ChEBI" id="CHEBI:61977"/>
        <dbReference type="ChEBI" id="CHEBI:456216"/>
        <dbReference type="EC" id="2.7.11.1"/>
    </reaction>
</comment>
<evidence type="ECO:0000256" key="6">
    <source>
        <dbReference type="ARBA" id="ARBA00022741"/>
    </source>
</evidence>
<evidence type="ECO:0000256" key="1">
    <source>
        <dbReference type="ARBA" id="ARBA00008171"/>
    </source>
</evidence>
<evidence type="ECO:0000256" key="4">
    <source>
        <dbReference type="ARBA" id="ARBA00022614"/>
    </source>
</evidence>
<dbReference type="GO" id="GO:0005524">
    <property type="term" value="F:ATP binding"/>
    <property type="evidence" value="ECO:0007669"/>
    <property type="project" value="UniProtKB-KW"/>
</dbReference>
<comment type="catalytic activity">
    <reaction evidence="11">
        <text>L-seryl-[protein] + ATP = O-phospho-L-seryl-[protein] + ADP + H(+)</text>
        <dbReference type="Rhea" id="RHEA:17989"/>
        <dbReference type="Rhea" id="RHEA-COMP:9863"/>
        <dbReference type="Rhea" id="RHEA-COMP:11604"/>
        <dbReference type="ChEBI" id="CHEBI:15378"/>
        <dbReference type="ChEBI" id="CHEBI:29999"/>
        <dbReference type="ChEBI" id="CHEBI:30616"/>
        <dbReference type="ChEBI" id="CHEBI:83421"/>
        <dbReference type="ChEBI" id="CHEBI:456216"/>
        <dbReference type="EC" id="2.7.11.1"/>
    </reaction>
</comment>
<dbReference type="PROSITE" id="PS00108">
    <property type="entry name" value="PROTEIN_KINASE_ST"/>
    <property type="match status" value="1"/>
</dbReference>
<evidence type="ECO:0000256" key="7">
    <source>
        <dbReference type="ARBA" id="ARBA00022777"/>
    </source>
</evidence>
<dbReference type="InterPro" id="IPR000157">
    <property type="entry name" value="TIR_dom"/>
</dbReference>
<evidence type="ECO:0000256" key="11">
    <source>
        <dbReference type="ARBA" id="ARBA00048679"/>
    </source>
</evidence>
<dbReference type="InterPro" id="IPR027417">
    <property type="entry name" value="P-loop_NTPase"/>
</dbReference>
<proteinExistence type="inferred from homology"/>
<dbReference type="SUPFAM" id="SSF52540">
    <property type="entry name" value="P-loop containing nucleoside triphosphate hydrolases"/>
    <property type="match status" value="1"/>
</dbReference>
<dbReference type="EC" id="2.7.11.1" evidence="2"/>
<evidence type="ECO:0000313" key="14">
    <source>
        <dbReference type="EMBL" id="KAJ9554670.1"/>
    </source>
</evidence>
<evidence type="ECO:0000256" key="8">
    <source>
        <dbReference type="ARBA" id="ARBA00022840"/>
    </source>
</evidence>
<dbReference type="Gene3D" id="3.30.200.20">
    <property type="entry name" value="Phosphorylase Kinase, domain 1"/>
    <property type="match status" value="1"/>
</dbReference>
<dbReference type="FunFam" id="3.40.50.10140:FF:000007">
    <property type="entry name" value="Disease resistance protein (TIR-NBS-LRR class)"/>
    <property type="match status" value="1"/>
</dbReference>
<dbReference type="Gene3D" id="3.40.50.300">
    <property type="entry name" value="P-loop containing nucleotide triphosphate hydrolases"/>
    <property type="match status" value="1"/>
</dbReference>
<accession>A0AA38T5B7</accession>
<feature type="domain" description="TIR" evidence="13">
    <location>
        <begin position="350"/>
        <end position="529"/>
    </location>
</feature>
<keyword evidence="6" id="KW-0547">Nucleotide-binding</keyword>
<dbReference type="Gene3D" id="3.40.50.10140">
    <property type="entry name" value="Toll/interleukin-1 receptor homology (TIR) domain"/>
    <property type="match status" value="1"/>
</dbReference>
<evidence type="ECO:0000256" key="2">
    <source>
        <dbReference type="ARBA" id="ARBA00012513"/>
    </source>
</evidence>
<dbReference type="Proteomes" id="UP001172457">
    <property type="component" value="Chromosome 4"/>
</dbReference>
<comment type="similarity">
    <text evidence="1">Belongs to the protein kinase superfamily. TKL Ser/Thr protein kinase family. ROCO subfamily.</text>
</comment>
<dbReference type="InterPro" id="IPR008271">
    <property type="entry name" value="Ser/Thr_kinase_AS"/>
</dbReference>
<dbReference type="InterPro" id="IPR011009">
    <property type="entry name" value="Kinase-like_dom_sf"/>
</dbReference>
<dbReference type="SMART" id="SM00220">
    <property type="entry name" value="S_TKc"/>
    <property type="match status" value="1"/>
</dbReference>
<keyword evidence="8" id="KW-0067">ATP-binding</keyword>
<dbReference type="Pfam" id="PF00931">
    <property type="entry name" value="NB-ARC"/>
    <property type="match status" value="1"/>
</dbReference>
<dbReference type="SUPFAM" id="SSF56112">
    <property type="entry name" value="Protein kinase-like (PK-like)"/>
    <property type="match status" value="1"/>
</dbReference>
<name>A0AA38T5B7_9ASTR</name>
<evidence type="ECO:0000256" key="3">
    <source>
        <dbReference type="ARBA" id="ARBA00022527"/>
    </source>
</evidence>
<gene>
    <name evidence="14" type="ORF">OSB04_018715</name>
</gene>
<dbReference type="InterPro" id="IPR000719">
    <property type="entry name" value="Prot_kinase_dom"/>
</dbReference>
<dbReference type="PANTHER" id="PTHR11017">
    <property type="entry name" value="LEUCINE-RICH REPEAT-CONTAINING PROTEIN"/>
    <property type="match status" value="1"/>
</dbReference>
<keyword evidence="5" id="KW-0808">Transferase</keyword>
<dbReference type="AlphaFoldDB" id="A0AA38T5B7"/>
<dbReference type="Pfam" id="PF01582">
    <property type="entry name" value="TIR"/>
    <property type="match status" value="1"/>
</dbReference>
<evidence type="ECO:0000313" key="15">
    <source>
        <dbReference type="Proteomes" id="UP001172457"/>
    </source>
</evidence>
<dbReference type="InterPro" id="IPR002182">
    <property type="entry name" value="NB-ARC"/>
</dbReference>
<dbReference type="PRINTS" id="PR00364">
    <property type="entry name" value="DISEASERSIST"/>
</dbReference>
<dbReference type="Pfam" id="PF07714">
    <property type="entry name" value="PK_Tyr_Ser-Thr"/>
    <property type="match status" value="1"/>
</dbReference>
<comment type="caution">
    <text evidence="14">The sequence shown here is derived from an EMBL/GenBank/DDBJ whole genome shotgun (WGS) entry which is preliminary data.</text>
</comment>
<evidence type="ECO:0000256" key="10">
    <source>
        <dbReference type="ARBA" id="ARBA00047899"/>
    </source>
</evidence>
<dbReference type="GO" id="GO:0004674">
    <property type="term" value="F:protein serine/threonine kinase activity"/>
    <property type="evidence" value="ECO:0007669"/>
    <property type="project" value="UniProtKB-KW"/>
</dbReference>
<dbReference type="InterPro" id="IPR042197">
    <property type="entry name" value="Apaf_helical"/>
</dbReference>
<organism evidence="14 15">
    <name type="scientific">Centaurea solstitialis</name>
    <name type="common">yellow star-thistle</name>
    <dbReference type="NCBI Taxonomy" id="347529"/>
    <lineage>
        <taxon>Eukaryota</taxon>
        <taxon>Viridiplantae</taxon>
        <taxon>Streptophyta</taxon>
        <taxon>Embryophyta</taxon>
        <taxon>Tracheophyta</taxon>
        <taxon>Spermatophyta</taxon>
        <taxon>Magnoliopsida</taxon>
        <taxon>eudicotyledons</taxon>
        <taxon>Gunneridae</taxon>
        <taxon>Pentapetalae</taxon>
        <taxon>asterids</taxon>
        <taxon>campanulids</taxon>
        <taxon>Asterales</taxon>
        <taxon>Asteraceae</taxon>
        <taxon>Carduoideae</taxon>
        <taxon>Cardueae</taxon>
        <taxon>Centaureinae</taxon>
        <taxon>Centaurea</taxon>
    </lineage>
</organism>
<dbReference type="GO" id="GO:0043531">
    <property type="term" value="F:ADP binding"/>
    <property type="evidence" value="ECO:0007669"/>
    <property type="project" value="InterPro"/>
</dbReference>
<dbReference type="PROSITE" id="PS50011">
    <property type="entry name" value="PROTEIN_KINASE_DOM"/>
    <property type="match status" value="1"/>
</dbReference>
<dbReference type="EMBL" id="JARYMX010000004">
    <property type="protein sequence ID" value="KAJ9554670.1"/>
    <property type="molecule type" value="Genomic_DNA"/>
</dbReference>
<evidence type="ECO:0000259" key="13">
    <source>
        <dbReference type="PROSITE" id="PS50104"/>
    </source>
</evidence>
<dbReference type="PANTHER" id="PTHR11017:SF271">
    <property type="entry name" value="DISEASE RESISTANCE PROTEIN (TIR-NBS-LRR CLASS) FAMILY"/>
    <property type="match status" value="1"/>
</dbReference>
<keyword evidence="15" id="KW-1185">Reference proteome</keyword>
<keyword evidence="9" id="KW-0520">NAD</keyword>
<dbReference type="GO" id="GO:0006952">
    <property type="term" value="P:defense response"/>
    <property type="evidence" value="ECO:0007669"/>
    <property type="project" value="InterPro"/>
</dbReference>
<keyword evidence="7" id="KW-0418">Kinase</keyword>
<dbReference type="GO" id="GO:0007165">
    <property type="term" value="P:signal transduction"/>
    <property type="evidence" value="ECO:0007669"/>
    <property type="project" value="InterPro"/>
</dbReference>
<dbReference type="SUPFAM" id="SSF52200">
    <property type="entry name" value="Toll/Interleukin receptor TIR domain"/>
    <property type="match status" value="1"/>
</dbReference>
<dbReference type="InterPro" id="IPR001245">
    <property type="entry name" value="Ser-Thr/Tyr_kinase_cat_dom"/>
</dbReference>
<reference evidence="14" key="1">
    <citation type="submission" date="2023-03" db="EMBL/GenBank/DDBJ databases">
        <title>Chromosome-scale reference genome and RAD-based genetic map of yellow starthistle (Centaurea solstitialis) reveal putative structural variation and QTLs associated with invader traits.</title>
        <authorList>
            <person name="Reatini B."/>
            <person name="Cang F.A."/>
            <person name="Jiang Q."/>
            <person name="Mckibben M.T.W."/>
            <person name="Barker M.S."/>
            <person name="Rieseberg L.H."/>
            <person name="Dlugosch K.M."/>
        </authorList>
    </citation>
    <scope>NUCLEOTIDE SEQUENCE</scope>
    <source>
        <strain evidence="14">CAN-66</strain>
        <tissue evidence="14">Leaf</tissue>
    </source>
</reference>
<keyword evidence="3" id="KW-0723">Serine/threonine-protein kinase</keyword>
<feature type="domain" description="Protein kinase" evidence="12">
    <location>
        <begin position="22"/>
        <end position="299"/>
    </location>
</feature>
<dbReference type="SMART" id="SM00255">
    <property type="entry name" value="TIR"/>
    <property type="match status" value="1"/>
</dbReference>
<keyword evidence="4" id="KW-0433">Leucine-rich repeat</keyword>
<dbReference type="Gene3D" id="1.10.510.10">
    <property type="entry name" value="Transferase(Phosphotransferase) domain 1"/>
    <property type="match status" value="1"/>
</dbReference>
<dbReference type="Gene3D" id="1.10.8.430">
    <property type="entry name" value="Helical domain of apoptotic protease-activating factors"/>
    <property type="match status" value="1"/>
</dbReference>